<keyword evidence="12" id="KW-0810">Translation regulation</keyword>
<keyword evidence="8" id="KW-0963">Cytoplasm</keyword>
<feature type="compositionally biased region" description="Acidic residues" evidence="18">
    <location>
        <begin position="314"/>
        <end position="323"/>
    </location>
</feature>
<feature type="compositionally biased region" description="Basic and acidic residues" evidence="18">
    <location>
        <begin position="493"/>
        <end position="509"/>
    </location>
</feature>
<feature type="compositionally biased region" description="Basic and acidic residues" evidence="18">
    <location>
        <begin position="241"/>
        <end position="304"/>
    </location>
</feature>
<dbReference type="GO" id="GO:0035145">
    <property type="term" value="C:exon-exon junction complex"/>
    <property type="evidence" value="ECO:0007669"/>
    <property type="project" value="InterPro"/>
</dbReference>
<evidence type="ECO:0000256" key="7">
    <source>
        <dbReference type="ARBA" id="ARBA00022448"/>
    </source>
</evidence>
<accession>A0A498SNX6</accession>
<evidence type="ECO:0000256" key="6">
    <source>
        <dbReference type="ARBA" id="ARBA00019964"/>
    </source>
</evidence>
<gene>
    <name evidence="20" type="ORF">NAV_LOCUS8267</name>
</gene>
<proteinExistence type="inferred from homology"/>
<dbReference type="OrthoDB" id="657902at2759"/>
<evidence type="ECO:0000256" key="10">
    <source>
        <dbReference type="ARBA" id="ARBA00022728"/>
    </source>
</evidence>
<evidence type="ECO:0000256" key="12">
    <source>
        <dbReference type="ARBA" id="ARBA00022845"/>
    </source>
</evidence>
<keyword evidence="10" id="KW-0747">Spliceosome</keyword>
<dbReference type="EMBL" id="UPTC01002439">
    <property type="protein sequence ID" value="VBB33476.1"/>
    <property type="molecule type" value="Genomic_DNA"/>
</dbReference>
<dbReference type="Proteomes" id="UP000276991">
    <property type="component" value="Unassembled WGS sequence"/>
</dbReference>
<evidence type="ECO:0000313" key="21">
    <source>
        <dbReference type="Proteomes" id="UP000276991"/>
    </source>
</evidence>
<keyword evidence="16" id="KW-0539">Nucleus</keyword>
<evidence type="ECO:0000256" key="15">
    <source>
        <dbReference type="ARBA" id="ARBA00023187"/>
    </source>
</evidence>
<dbReference type="GO" id="GO:0000184">
    <property type="term" value="P:nuclear-transcribed mRNA catabolic process, nonsense-mediated decay"/>
    <property type="evidence" value="ECO:0007669"/>
    <property type="project" value="UniProtKB-KW"/>
</dbReference>
<evidence type="ECO:0000256" key="4">
    <source>
        <dbReference type="ARBA" id="ARBA00004556"/>
    </source>
</evidence>
<evidence type="ECO:0000256" key="2">
    <source>
        <dbReference type="ARBA" id="ARBA00004279"/>
    </source>
</evidence>
<evidence type="ECO:0000256" key="18">
    <source>
        <dbReference type="SAM" id="MobiDB-lite"/>
    </source>
</evidence>
<dbReference type="GO" id="GO:0010494">
    <property type="term" value="C:cytoplasmic stress granule"/>
    <property type="evidence" value="ECO:0007669"/>
    <property type="project" value="UniProtKB-SubCell"/>
</dbReference>
<evidence type="ECO:0000256" key="9">
    <source>
        <dbReference type="ARBA" id="ARBA00022664"/>
    </source>
</evidence>
<evidence type="ECO:0000256" key="1">
    <source>
        <dbReference type="ARBA" id="ARBA00004210"/>
    </source>
</evidence>
<evidence type="ECO:0000256" key="8">
    <source>
        <dbReference type="ARBA" id="ARBA00022490"/>
    </source>
</evidence>
<keyword evidence="21" id="KW-1185">Reference proteome</keyword>
<keyword evidence="13" id="KW-0694">RNA-binding</keyword>
<dbReference type="GO" id="GO:0006417">
    <property type="term" value="P:regulation of translation"/>
    <property type="evidence" value="ECO:0007669"/>
    <property type="project" value="UniProtKB-KW"/>
</dbReference>
<name>A0A498SNX6_ACAVI</name>
<feature type="compositionally biased region" description="Polar residues" evidence="18">
    <location>
        <begin position="432"/>
        <end position="449"/>
    </location>
</feature>
<evidence type="ECO:0000256" key="13">
    <source>
        <dbReference type="ARBA" id="ARBA00022884"/>
    </source>
</evidence>
<feature type="domain" description="Btz" evidence="19">
    <location>
        <begin position="328"/>
        <end position="425"/>
    </location>
</feature>
<feature type="region of interest" description="Disordered" evidence="18">
    <location>
        <begin position="664"/>
        <end position="696"/>
    </location>
</feature>
<evidence type="ECO:0000256" key="5">
    <source>
        <dbReference type="ARBA" id="ARBA00009548"/>
    </source>
</evidence>
<evidence type="ECO:0000256" key="17">
    <source>
        <dbReference type="ARBA" id="ARBA00023273"/>
    </source>
</evidence>
<evidence type="ECO:0000256" key="11">
    <source>
        <dbReference type="ARBA" id="ARBA00022816"/>
    </source>
</evidence>
<dbReference type="Pfam" id="PF09405">
    <property type="entry name" value="Btz"/>
    <property type="match status" value="1"/>
</dbReference>
<feature type="compositionally biased region" description="Pro residues" evidence="18">
    <location>
        <begin position="606"/>
        <end position="616"/>
    </location>
</feature>
<feature type="compositionally biased region" description="Basic residues" evidence="18">
    <location>
        <begin position="453"/>
        <end position="466"/>
    </location>
</feature>
<dbReference type="GO" id="GO:0016607">
    <property type="term" value="C:nuclear speck"/>
    <property type="evidence" value="ECO:0007669"/>
    <property type="project" value="UniProtKB-SubCell"/>
</dbReference>
<dbReference type="GO" id="GO:0003729">
    <property type="term" value="F:mRNA binding"/>
    <property type="evidence" value="ECO:0007669"/>
    <property type="project" value="InterPro"/>
</dbReference>
<keyword evidence="11" id="KW-0509">mRNA transport</keyword>
<feature type="compositionally biased region" description="Acidic residues" evidence="18">
    <location>
        <begin position="331"/>
        <end position="357"/>
    </location>
</feature>
<protein>
    <recommendedName>
        <fullName evidence="6">Protein CASC3</fullName>
    </recommendedName>
</protein>
<dbReference type="GO" id="GO:0005681">
    <property type="term" value="C:spliceosomal complex"/>
    <property type="evidence" value="ECO:0007669"/>
    <property type="project" value="UniProtKB-KW"/>
</dbReference>
<dbReference type="GO" id="GO:0048471">
    <property type="term" value="C:perinuclear region of cytoplasm"/>
    <property type="evidence" value="ECO:0007669"/>
    <property type="project" value="UniProtKB-SubCell"/>
</dbReference>
<dbReference type="InterPro" id="IPR018545">
    <property type="entry name" value="Btz_dom"/>
</dbReference>
<evidence type="ECO:0000313" key="20">
    <source>
        <dbReference type="EMBL" id="VBB33476.1"/>
    </source>
</evidence>
<organism evidence="20 21">
    <name type="scientific">Acanthocheilonema viteae</name>
    <name type="common">Filarial nematode worm</name>
    <name type="synonym">Dipetalonema viteae</name>
    <dbReference type="NCBI Taxonomy" id="6277"/>
    <lineage>
        <taxon>Eukaryota</taxon>
        <taxon>Metazoa</taxon>
        <taxon>Ecdysozoa</taxon>
        <taxon>Nematoda</taxon>
        <taxon>Chromadorea</taxon>
        <taxon>Rhabditida</taxon>
        <taxon>Spirurina</taxon>
        <taxon>Spiruromorpha</taxon>
        <taxon>Filarioidea</taxon>
        <taxon>Onchocercidae</taxon>
        <taxon>Acanthocheilonema</taxon>
    </lineage>
</organism>
<evidence type="ECO:0000256" key="16">
    <source>
        <dbReference type="ARBA" id="ARBA00023242"/>
    </source>
</evidence>
<comment type="subcellular location">
    <subcellularLocation>
        <location evidence="2">Cell projection</location>
        <location evidence="2">Dendrite</location>
    </subcellularLocation>
    <subcellularLocation>
        <location evidence="1">Cytoplasm</location>
        <location evidence="1">Stress granule</location>
    </subcellularLocation>
    <subcellularLocation>
        <location evidence="4">Cytoplasm</location>
        <location evidence="4">Perinuclear region</location>
    </subcellularLocation>
    <subcellularLocation>
        <location evidence="3">Nucleus speckle</location>
    </subcellularLocation>
</comment>
<evidence type="ECO:0000256" key="14">
    <source>
        <dbReference type="ARBA" id="ARBA00023161"/>
    </source>
</evidence>
<dbReference type="SMART" id="SM01044">
    <property type="entry name" value="Btz"/>
    <property type="match status" value="1"/>
</dbReference>
<feature type="compositionally biased region" description="Basic and acidic residues" evidence="18">
    <location>
        <begin position="536"/>
        <end position="555"/>
    </location>
</feature>
<keyword evidence="15" id="KW-0508">mRNA splicing</keyword>
<dbReference type="InterPro" id="IPR028544">
    <property type="entry name" value="CASC3"/>
</dbReference>
<keyword evidence="14" id="KW-0866">Nonsense-mediated mRNA decay</keyword>
<dbReference type="GO" id="GO:0030425">
    <property type="term" value="C:dendrite"/>
    <property type="evidence" value="ECO:0007669"/>
    <property type="project" value="UniProtKB-SubCell"/>
</dbReference>
<dbReference type="AlphaFoldDB" id="A0A498SNX6"/>
<dbReference type="GO" id="GO:0008380">
    <property type="term" value="P:RNA splicing"/>
    <property type="evidence" value="ECO:0007669"/>
    <property type="project" value="UniProtKB-KW"/>
</dbReference>
<keyword evidence="9" id="KW-0507">mRNA processing</keyword>
<feature type="region of interest" description="Disordered" evidence="18">
    <location>
        <begin position="241"/>
        <end position="651"/>
    </location>
</feature>
<dbReference type="GO" id="GO:0051028">
    <property type="term" value="P:mRNA transport"/>
    <property type="evidence" value="ECO:0007669"/>
    <property type="project" value="UniProtKB-KW"/>
</dbReference>
<evidence type="ECO:0000259" key="19">
    <source>
        <dbReference type="SMART" id="SM01044"/>
    </source>
</evidence>
<reference evidence="20 21" key="1">
    <citation type="submission" date="2018-08" db="EMBL/GenBank/DDBJ databases">
        <authorList>
            <person name="Laetsch R D."/>
            <person name="Stevens L."/>
            <person name="Kumar S."/>
            <person name="Blaxter L. M."/>
        </authorList>
    </citation>
    <scope>NUCLEOTIDE SEQUENCE [LARGE SCALE GENOMIC DNA]</scope>
</reference>
<dbReference type="PANTHER" id="PTHR13434:SF0">
    <property type="entry name" value="PROTEIN CASC3"/>
    <property type="match status" value="1"/>
</dbReference>
<keyword evidence="17" id="KW-0966">Cell projection</keyword>
<comment type="similarity">
    <text evidence="5">Belongs to the CASC3 family.</text>
</comment>
<evidence type="ECO:0000256" key="3">
    <source>
        <dbReference type="ARBA" id="ARBA00004324"/>
    </source>
</evidence>
<keyword evidence="7" id="KW-0813">Transport</keyword>
<dbReference type="STRING" id="6277.A0A498SNX6"/>
<feature type="compositionally biased region" description="Polar residues" evidence="18">
    <location>
        <begin position="590"/>
        <end position="603"/>
    </location>
</feature>
<feature type="compositionally biased region" description="Polar residues" evidence="18">
    <location>
        <begin position="517"/>
        <end position="535"/>
    </location>
</feature>
<feature type="compositionally biased region" description="Basic and acidic residues" evidence="18">
    <location>
        <begin position="369"/>
        <end position="424"/>
    </location>
</feature>
<feature type="compositionally biased region" description="Pro residues" evidence="18">
    <location>
        <begin position="624"/>
        <end position="651"/>
    </location>
</feature>
<sequence length="696" mass="76529">MSAAESEVKVEKSEIVCTDTITTTTTTTATTATTTTTTTTTATTTATTATTATTTTATTATTGSTTDTTTSITTAVSGMEEEKKDIAENLIPSCTTSKNLENTQFRSNFAVTSTTMLTTPEKSSLIATEEKTDLIQSSNSSNTVANDDAIADKENTDRSEFGTFETENTTAAVTTTNEVSYLQNSGNSSDQKNKTDCNVSDSAEHNLKIISDQTLKPEVTTPGTFSALFENQTKAVIVEHSDAAFKPSDGKKEENDLKDERVKETDKGTEKENSGSEGDYKTKEGSTSLDDKEVSSDDADHFVDAKSSTQIDGTSEDDAVEIGEETKEQPEEIQDEEGYDYDEEEQEAEPDDDEVEDNPAFIPKSGRYYMHDSRNTDEERTSEPSSHSRADGKWKHDRFDERSQRPKTKRELMNRYGYDIRNEGKNTGGGSMNASTPHFNQNRGTSRPNYGNRGRHSNRTPLHHPQHQPDDRRDRKRAIQNSGTGRPANRGGRKSEHHVNINHQRDQHGTRVFKNSPMHTQKGTTLIRSEGATNRTDNHRTYDRSEEHLRDKRQNTETNKGRGGGIAVSGGDASAMHGKSGGSHTGGKRYSTQRLATNYAPNVQQLPPPQPPPPLQPARTTGPIPIPPPDWHPPAYRGPPPPPPAIAIPAPVPNFRPSDIVYFDPQPQQLFRSNPIPPRTKKRLEIVPPYQAKNSN</sequence>
<dbReference type="PANTHER" id="PTHR13434">
    <property type="entry name" value="PROTEIN CASC3"/>
    <property type="match status" value="1"/>
</dbReference>
<dbReference type="GO" id="GO:0006397">
    <property type="term" value="P:mRNA processing"/>
    <property type="evidence" value="ECO:0007669"/>
    <property type="project" value="UniProtKB-KW"/>
</dbReference>